<keyword evidence="2" id="KW-0288">FMN</keyword>
<keyword evidence="9" id="KW-0175">Coiled coil</keyword>
<dbReference type="PANTHER" id="PTHR47429:SF2">
    <property type="entry name" value="PROTEIN TWIN LOV 1"/>
    <property type="match status" value="1"/>
</dbReference>
<evidence type="ECO:0000256" key="4">
    <source>
        <dbReference type="ARBA" id="ARBA00022777"/>
    </source>
</evidence>
<keyword evidence="7" id="KW-0804">Transcription</keyword>
<keyword evidence="1" id="KW-0285">Flavoprotein</keyword>
<dbReference type="InterPro" id="IPR000700">
    <property type="entry name" value="PAS-assoc_C"/>
</dbReference>
<evidence type="ECO:0000256" key="7">
    <source>
        <dbReference type="ARBA" id="ARBA00023163"/>
    </source>
</evidence>
<accession>A0A1I3IR90</accession>
<dbReference type="Gene3D" id="3.30.450.40">
    <property type="match status" value="1"/>
</dbReference>
<dbReference type="InterPro" id="IPR031803">
    <property type="entry name" value="BAT_GAF/HTH-assoc"/>
</dbReference>
<dbReference type="OrthoDB" id="106505at2157"/>
<dbReference type="InterPro" id="IPR001610">
    <property type="entry name" value="PAC"/>
</dbReference>
<evidence type="ECO:0000256" key="2">
    <source>
        <dbReference type="ARBA" id="ARBA00022643"/>
    </source>
</evidence>
<dbReference type="Pfam" id="PF00072">
    <property type="entry name" value="Response_reg"/>
    <property type="match status" value="1"/>
</dbReference>
<dbReference type="SUPFAM" id="SSF88659">
    <property type="entry name" value="Sigma3 and sigma4 domains of RNA polymerase sigma factors"/>
    <property type="match status" value="1"/>
</dbReference>
<dbReference type="PROSITE" id="PS50110">
    <property type="entry name" value="RESPONSE_REGULATORY"/>
    <property type="match status" value="1"/>
</dbReference>
<dbReference type="Pfam" id="PF15915">
    <property type="entry name" value="BAT"/>
    <property type="match status" value="1"/>
</dbReference>
<dbReference type="CDD" id="cd00156">
    <property type="entry name" value="REC"/>
    <property type="match status" value="1"/>
</dbReference>
<evidence type="ECO:0000313" key="14">
    <source>
        <dbReference type="Proteomes" id="UP000182829"/>
    </source>
</evidence>
<dbReference type="InterPro" id="IPR001789">
    <property type="entry name" value="Sig_transdc_resp-reg_receiver"/>
</dbReference>
<keyword evidence="4" id="KW-0418">Kinase</keyword>
<dbReference type="Pfam" id="PF13185">
    <property type="entry name" value="GAF_2"/>
    <property type="match status" value="1"/>
</dbReference>
<dbReference type="EMBL" id="FORO01000001">
    <property type="protein sequence ID" value="SFI50409.1"/>
    <property type="molecule type" value="Genomic_DNA"/>
</dbReference>
<dbReference type="SMART" id="SM00086">
    <property type="entry name" value="PAC"/>
    <property type="match status" value="1"/>
</dbReference>
<dbReference type="Gene3D" id="3.30.450.20">
    <property type="entry name" value="PAS domain"/>
    <property type="match status" value="1"/>
</dbReference>
<dbReference type="Pfam" id="PF04967">
    <property type="entry name" value="HTH_10"/>
    <property type="match status" value="1"/>
</dbReference>
<dbReference type="InterPro" id="IPR029016">
    <property type="entry name" value="GAF-like_dom_sf"/>
</dbReference>
<evidence type="ECO:0000256" key="8">
    <source>
        <dbReference type="PROSITE-ProRule" id="PRU00169"/>
    </source>
</evidence>
<dbReference type="Gene3D" id="3.40.50.2300">
    <property type="match status" value="1"/>
</dbReference>
<dbReference type="InterPro" id="IPR011006">
    <property type="entry name" value="CheY-like_superfamily"/>
</dbReference>
<dbReference type="SUPFAM" id="SSF52172">
    <property type="entry name" value="CheY-like"/>
    <property type="match status" value="1"/>
</dbReference>
<name>A0A1I3IR90_9EURY</name>
<dbReference type="Proteomes" id="UP000182829">
    <property type="component" value="Unassembled WGS sequence"/>
</dbReference>
<dbReference type="InterPro" id="IPR007050">
    <property type="entry name" value="HTH_bacterioopsin"/>
</dbReference>
<feature type="domain" description="PAS" evidence="11">
    <location>
        <begin position="133"/>
        <end position="206"/>
    </location>
</feature>
<dbReference type="InterPro" id="IPR003018">
    <property type="entry name" value="GAF"/>
</dbReference>
<dbReference type="InterPro" id="IPR000014">
    <property type="entry name" value="PAS"/>
</dbReference>
<dbReference type="NCBIfam" id="TIGR00229">
    <property type="entry name" value="sensory_box"/>
    <property type="match status" value="1"/>
</dbReference>
<feature type="domain" description="Response regulatory" evidence="10">
    <location>
        <begin position="4"/>
        <end position="115"/>
    </location>
</feature>
<dbReference type="CDD" id="cd00130">
    <property type="entry name" value="PAS"/>
    <property type="match status" value="1"/>
</dbReference>
<keyword evidence="6" id="KW-0805">Transcription regulation</keyword>
<dbReference type="InterPro" id="IPR035965">
    <property type="entry name" value="PAS-like_dom_sf"/>
</dbReference>
<dbReference type="PROSITE" id="PS50112">
    <property type="entry name" value="PAS"/>
    <property type="match status" value="1"/>
</dbReference>
<proteinExistence type="predicted"/>
<sequence>MGGSHVLLVHSRDETERVATALEENGCQVTTVETATSAIATLSNGEFDCLVSEYRLRGDDGLSLVGAVRSVAEELPVVMYADRAFADDAFERDVDRFVAKNGTASHASLVDEVETVTSRTEAVGRDVSDHEPTASDVVRAIDDAPIGISLSDPSLPDNPTVYVNDAWEEITGFDRASILGRNPRILQGPATDPEIKSALSEAVDAEQPVTVEIKNYRPDGTPWWNELSIAPVYDESDDPVHYVGFQKDVTDRKTAERLAEERAAKLIEEKEALERILARVNGVLNEITHVLVEENDRPVIDQQVCDEIVDAEGYGAAWIGSADSASRALELTGTAGLETSEQTESRSIAALPDAVSTAAETNEIACQSARECDADALDAAAVGARRIAVVPLVYGRKRYGLLGIYGETESALDARERRLFDSIGTMIGTRFNAVEMSKVLTADRVVEVTMSIDDPAFPLSAVAATVEAEVEYVGRTTAGEETELFVTTRCDGPLPDLTALPFVEAVREVAGADDVYTLALTVDSASPFAELTDYGASISRVTANSSRARLTVDLPLEYDVRSVLELLESLYDGVELRSRVEHDRRERTPGEFASDLEQQLTSRQQASLEAAHMNGYFEWPRLSDGEEIAKTLGITRQTFHQHLRAAERKLVDTYVEMSNGTS</sequence>
<dbReference type="GO" id="GO:0000160">
    <property type="term" value="P:phosphorelay signal transduction system"/>
    <property type="evidence" value="ECO:0007669"/>
    <property type="project" value="InterPro"/>
</dbReference>
<protein>
    <submittedName>
        <fullName evidence="13">PAS domain S-box-containing protein</fullName>
    </submittedName>
</protein>
<dbReference type="GO" id="GO:0016301">
    <property type="term" value="F:kinase activity"/>
    <property type="evidence" value="ECO:0007669"/>
    <property type="project" value="UniProtKB-KW"/>
</dbReference>
<comment type="caution">
    <text evidence="8">Lacks conserved residue(s) required for the propagation of feature annotation.</text>
</comment>
<feature type="coiled-coil region" evidence="9">
    <location>
        <begin position="256"/>
        <end position="283"/>
    </location>
</feature>
<evidence type="ECO:0000256" key="6">
    <source>
        <dbReference type="ARBA" id="ARBA00023015"/>
    </source>
</evidence>
<reference evidence="13 14" key="1">
    <citation type="submission" date="2016-10" db="EMBL/GenBank/DDBJ databases">
        <authorList>
            <person name="de Groot N.N."/>
        </authorList>
    </citation>
    <scope>NUCLEOTIDE SEQUENCE [LARGE SCALE GENOMIC DNA]</scope>
    <source>
        <strain evidence="13 14">SP2</strain>
    </source>
</reference>
<dbReference type="PROSITE" id="PS50113">
    <property type="entry name" value="PAC"/>
    <property type="match status" value="1"/>
</dbReference>
<dbReference type="InterPro" id="IPR013324">
    <property type="entry name" value="RNA_pol_sigma_r3/r4-like"/>
</dbReference>
<keyword evidence="3" id="KW-0808">Transferase</keyword>
<evidence type="ECO:0000259" key="10">
    <source>
        <dbReference type="PROSITE" id="PS50110"/>
    </source>
</evidence>
<evidence type="ECO:0000313" key="13">
    <source>
        <dbReference type="EMBL" id="SFI50409.1"/>
    </source>
</evidence>
<organism evidence="13 14">
    <name type="scientific">Natronobacterium gregoryi</name>
    <dbReference type="NCBI Taxonomy" id="44930"/>
    <lineage>
        <taxon>Archaea</taxon>
        <taxon>Methanobacteriati</taxon>
        <taxon>Methanobacteriota</taxon>
        <taxon>Stenosarchaea group</taxon>
        <taxon>Halobacteria</taxon>
        <taxon>Halobacteriales</taxon>
        <taxon>Natrialbaceae</taxon>
        <taxon>Natronobacterium</taxon>
    </lineage>
</organism>
<feature type="domain" description="PAC" evidence="12">
    <location>
        <begin position="209"/>
        <end position="261"/>
    </location>
</feature>
<evidence type="ECO:0000256" key="9">
    <source>
        <dbReference type="SAM" id="Coils"/>
    </source>
</evidence>
<dbReference type="SUPFAM" id="SSF55781">
    <property type="entry name" value="GAF domain-like"/>
    <property type="match status" value="1"/>
</dbReference>
<dbReference type="PANTHER" id="PTHR47429">
    <property type="entry name" value="PROTEIN TWIN LOV 1"/>
    <property type="match status" value="1"/>
</dbReference>
<dbReference type="Pfam" id="PF13426">
    <property type="entry name" value="PAS_9"/>
    <property type="match status" value="1"/>
</dbReference>
<dbReference type="AlphaFoldDB" id="A0A1I3IR90"/>
<evidence type="ECO:0000256" key="1">
    <source>
        <dbReference type="ARBA" id="ARBA00022630"/>
    </source>
</evidence>
<evidence type="ECO:0000259" key="12">
    <source>
        <dbReference type="PROSITE" id="PS50113"/>
    </source>
</evidence>
<keyword evidence="5" id="KW-0157">Chromophore</keyword>
<evidence type="ECO:0000259" key="11">
    <source>
        <dbReference type="PROSITE" id="PS50112"/>
    </source>
</evidence>
<evidence type="ECO:0000256" key="5">
    <source>
        <dbReference type="ARBA" id="ARBA00022991"/>
    </source>
</evidence>
<dbReference type="SUPFAM" id="SSF55785">
    <property type="entry name" value="PYP-like sensor domain (PAS domain)"/>
    <property type="match status" value="1"/>
</dbReference>
<evidence type="ECO:0000256" key="3">
    <source>
        <dbReference type="ARBA" id="ARBA00022679"/>
    </source>
</evidence>
<dbReference type="OMA" id="NGYFEWP"/>
<gene>
    <name evidence="13" type="ORF">SAMN05443661_10138</name>
</gene>